<evidence type="ECO:0000313" key="1">
    <source>
        <dbReference type="EMBL" id="ADO48897.1"/>
    </source>
</evidence>
<reference evidence="2" key="1">
    <citation type="submission" date="2010-10" db="EMBL/GenBank/DDBJ databases">
        <title>Complete sequence of Enterobacter cloacae SCF1.</title>
        <authorList>
            <consortium name="US DOE Joint Genome Institute"/>
            <person name="Lucas S."/>
            <person name="Copeland A."/>
            <person name="Lapidus A."/>
            <person name="Cheng J.-F."/>
            <person name="Bruce D."/>
            <person name="Goodwin L."/>
            <person name="Pitluck S."/>
            <person name="Davenport K."/>
            <person name="Detter J.C."/>
            <person name="Han C."/>
            <person name="Tapia R."/>
            <person name="Land M."/>
            <person name="Hauser L."/>
            <person name="Chang Y.-J."/>
            <person name="Jeffries C."/>
            <person name="Kyrpides N."/>
            <person name="Ivanova N."/>
            <person name="Mikhailova N."/>
            <person name="DeAngelis K."/>
            <person name="Arkin A.P."/>
            <person name="Chivian D."/>
            <person name="Edwards B."/>
            <person name="Woo H."/>
            <person name="Hazen T.C."/>
            <person name="Woyke T."/>
        </authorList>
    </citation>
    <scope>NUCLEOTIDE SEQUENCE [LARGE SCALE GENOMIC DNA]</scope>
    <source>
        <strain evidence="2">SCF1</strain>
    </source>
</reference>
<gene>
    <name evidence="1" type="ordered locus">Entcl_2647</name>
</gene>
<accession>E3GBD4</accession>
<organism evidence="1 2">
    <name type="scientific">Enterobacter lignolyticus (strain SCF1)</name>
    <dbReference type="NCBI Taxonomy" id="701347"/>
    <lineage>
        <taxon>Bacteria</taxon>
        <taxon>Pseudomonadati</taxon>
        <taxon>Pseudomonadota</taxon>
        <taxon>Gammaproteobacteria</taxon>
        <taxon>Enterobacterales</taxon>
        <taxon>Enterobacteriaceae</taxon>
        <taxon>Pluralibacter</taxon>
    </lineage>
</organism>
<proteinExistence type="predicted"/>
<keyword evidence="2" id="KW-1185">Reference proteome</keyword>
<evidence type="ECO:0000313" key="2">
    <source>
        <dbReference type="Proteomes" id="UP000006872"/>
    </source>
</evidence>
<dbReference type="EMBL" id="CP002272">
    <property type="protein sequence ID" value="ADO48897.1"/>
    <property type="molecule type" value="Genomic_DNA"/>
</dbReference>
<dbReference type="HOGENOM" id="CLU_3199566_0_0_6"/>
<dbReference type="KEGG" id="esc:Entcl_2647"/>
<protein>
    <submittedName>
        <fullName evidence="1">Uncharacterized protein</fullName>
    </submittedName>
</protein>
<dbReference type="STRING" id="701347.Entcl_2647"/>
<dbReference type="AlphaFoldDB" id="E3GBD4"/>
<name>E3GBD4_ENTLS</name>
<sequence length="45" mass="4865">MVRALVIILISLILSAVAAFMAYDTADRARTMLPECPLSPSINCI</sequence>
<dbReference type="Proteomes" id="UP000006872">
    <property type="component" value="Chromosome"/>
</dbReference>
<reference evidence="1 2" key="2">
    <citation type="journal article" date="2011" name="Stand. Genomic Sci.">
        <title>Complete genome sequence of 'Enterobacter lignolyticus' SCF1.</title>
        <authorList>
            <person name="Deangelis K.M."/>
            <person name="D'Haeseleer P."/>
            <person name="Chivian D."/>
            <person name="Fortney J.L."/>
            <person name="Khudyakov J."/>
            <person name="Simmons B."/>
            <person name="Woo H."/>
            <person name="Arkin A.P."/>
            <person name="Davenport K.W."/>
            <person name="Goodwin L."/>
            <person name="Chen A."/>
            <person name="Ivanova N."/>
            <person name="Kyrpides N.C."/>
            <person name="Mavromatis K."/>
            <person name="Woyke T."/>
            <person name="Hazen T.C."/>
        </authorList>
    </citation>
    <scope>NUCLEOTIDE SEQUENCE [LARGE SCALE GENOMIC DNA]</scope>
    <source>
        <strain evidence="1 2">SCF1</strain>
    </source>
</reference>